<evidence type="ECO:0000256" key="2">
    <source>
        <dbReference type="ARBA" id="ARBA00022515"/>
    </source>
</evidence>
<reference evidence="13 14" key="1">
    <citation type="submission" date="2019-02" db="EMBL/GenBank/DDBJ databases">
        <title>Apibacter muscae sp. nov.: a novel member of the house fly microbiota.</title>
        <authorList>
            <person name="Park R."/>
        </authorList>
    </citation>
    <scope>NUCLEOTIDE SEQUENCE [LARGE SCALE GENOMIC DNA]</scope>
    <source>
        <strain evidence="13 14">AL1</strain>
    </source>
</reference>
<name>A0A563DE87_9FLAO</name>
<dbReference type="GO" id="GO:0005524">
    <property type="term" value="F:ATP binding"/>
    <property type="evidence" value="ECO:0007669"/>
    <property type="project" value="UniProtKB-KW"/>
</dbReference>
<dbReference type="PROSITE" id="PS51199">
    <property type="entry name" value="SF4_HELICASE"/>
    <property type="match status" value="1"/>
</dbReference>
<evidence type="ECO:0000256" key="7">
    <source>
        <dbReference type="ARBA" id="ARBA00022840"/>
    </source>
</evidence>
<keyword evidence="4" id="KW-0547">Nucleotide-binding</keyword>
<dbReference type="Gene3D" id="3.40.50.300">
    <property type="entry name" value="P-loop containing nucleotide triphosphate hydrolases"/>
    <property type="match status" value="1"/>
</dbReference>
<keyword evidence="7" id="KW-0067">ATP-binding</keyword>
<evidence type="ECO:0000256" key="3">
    <source>
        <dbReference type="ARBA" id="ARBA00022705"/>
    </source>
</evidence>
<dbReference type="GO" id="GO:0016787">
    <property type="term" value="F:hydrolase activity"/>
    <property type="evidence" value="ECO:0007669"/>
    <property type="project" value="UniProtKB-KW"/>
</dbReference>
<dbReference type="OrthoDB" id="9773982at2"/>
<evidence type="ECO:0000256" key="11">
    <source>
        <dbReference type="ARBA" id="ARBA00048954"/>
    </source>
</evidence>
<evidence type="ECO:0000256" key="6">
    <source>
        <dbReference type="ARBA" id="ARBA00022806"/>
    </source>
</evidence>
<dbReference type="CDD" id="cd00984">
    <property type="entry name" value="DnaB_C"/>
    <property type="match status" value="1"/>
</dbReference>
<dbReference type="GO" id="GO:0043139">
    <property type="term" value="F:5'-3' DNA helicase activity"/>
    <property type="evidence" value="ECO:0007669"/>
    <property type="project" value="UniProtKB-EC"/>
</dbReference>
<dbReference type="SUPFAM" id="SSF48024">
    <property type="entry name" value="N-terminal domain of DnaB helicase"/>
    <property type="match status" value="1"/>
</dbReference>
<keyword evidence="2" id="KW-0639">Primosome</keyword>
<evidence type="ECO:0000256" key="5">
    <source>
        <dbReference type="ARBA" id="ARBA00022801"/>
    </source>
</evidence>
<dbReference type="SUPFAM" id="SSF52540">
    <property type="entry name" value="P-loop containing nucleoside triphosphate hydrolases"/>
    <property type="match status" value="1"/>
</dbReference>
<dbReference type="PANTHER" id="PTHR30153:SF2">
    <property type="entry name" value="REPLICATIVE DNA HELICASE"/>
    <property type="match status" value="1"/>
</dbReference>
<dbReference type="GO" id="GO:0003677">
    <property type="term" value="F:DNA binding"/>
    <property type="evidence" value="ECO:0007669"/>
    <property type="project" value="UniProtKB-KW"/>
</dbReference>
<dbReference type="GO" id="GO:1990077">
    <property type="term" value="C:primosome complex"/>
    <property type="evidence" value="ECO:0007669"/>
    <property type="project" value="UniProtKB-KW"/>
</dbReference>
<dbReference type="Pfam" id="PF00772">
    <property type="entry name" value="DnaB"/>
    <property type="match status" value="1"/>
</dbReference>
<dbReference type="Proteomes" id="UP000319499">
    <property type="component" value="Unassembled WGS sequence"/>
</dbReference>
<dbReference type="InterPro" id="IPR036185">
    <property type="entry name" value="DNA_heli_DnaB-like_N_sf"/>
</dbReference>
<dbReference type="InterPro" id="IPR016136">
    <property type="entry name" value="DNA_helicase_N/primase_C"/>
</dbReference>
<dbReference type="InterPro" id="IPR027417">
    <property type="entry name" value="P-loop_NTPase"/>
</dbReference>
<dbReference type="Gene3D" id="1.10.860.10">
    <property type="entry name" value="DNAb Helicase, Chain A"/>
    <property type="match status" value="1"/>
</dbReference>
<dbReference type="EC" id="5.6.2.3" evidence="10"/>
<sequence length="463" mass="52504">MNHLDLKLLSEREKIELDIISTLVSYHNSFSVVADKLDKYLFSKYEFVVLFEIIQDLFQRSVRIDLINISTELRKRKLLGAVDEVFLINVTNYSTTTANLERNVFLLVELATKDQCVKGFNELANLANDDSTDVFELRDRGFKFFEKILIDQFTSKFSNRKTFKDLINIVKTKAISIKDNPMQGVYSSLSVIQKAIGGWQKTDLSIVAARPGMGKTAFMIQCIIDALKAGMSVGVFSLEMSSEQLTTRISTNITKIPNYSFIRLGFTPGEEKVFNQHQNHLENLKIEMDDTASLSITDLRIRAKTMKIQKNIDILFVDYLQLISGEKGNKGNREQEISAISRGLKAIAKELDIPVIALSQLSRSVESRGGSKRPLLSDLRESGAIEQDADEVLFLYRPEYYKIDTWLEDYNNEKATNQAEIIIAKNRHGGLLADRCMVDLPTSRFYDIPNESVSITANPDEAF</sequence>
<feature type="domain" description="SF4 helicase" evidence="12">
    <location>
        <begin position="178"/>
        <end position="452"/>
    </location>
</feature>
<proteinExistence type="inferred from homology"/>
<dbReference type="EMBL" id="SELH01000018">
    <property type="protein sequence ID" value="TWP28452.1"/>
    <property type="molecule type" value="Genomic_DNA"/>
</dbReference>
<evidence type="ECO:0000256" key="1">
    <source>
        <dbReference type="ARBA" id="ARBA00008428"/>
    </source>
</evidence>
<protein>
    <recommendedName>
        <fullName evidence="10">DNA 5'-3' helicase</fullName>
        <ecNumber evidence="10">5.6.2.3</ecNumber>
    </recommendedName>
</protein>
<gene>
    <name evidence="13" type="ORF">ETU09_05880</name>
</gene>
<dbReference type="AlphaFoldDB" id="A0A563DE87"/>
<evidence type="ECO:0000313" key="13">
    <source>
        <dbReference type="EMBL" id="TWP28452.1"/>
    </source>
</evidence>
<organism evidence="13 14">
    <name type="scientific">Apibacter muscae</name>
    <dbReference type="NCBI Taxonomy" id="2509004"/>
    <lineage>
        <taxon>Bacteria</taxon>
        <taxon>Pseudomonadati</taxon>
        <taxon>Bacteroidota</taxon>
        <taxon>Flavobacteriia</taxon>
        <taxon>Flavobacteriales</taxon>
        <taxon>Weeksellaceae</taxon>
        <taxon>Apibacter</taxon>
    </lineage>
</organism>
<keyword evidence="6 13" id="KW-0347">Helicase</keyword>
<dbReference type="InterPro" id="IPR007693">
    <property type="entry name" value="DNA_helicase_DnaB-like_N"/>
</dbReference>
<keyword evidence="14" id="KW-1185">Reference proteome</keyword>
<comment type="catalytic activity">
    <reaction evidence="11">
        <text>ATP + H2O = ADP + phosphate + H(+)</text>
        <dbReference type="Rhea" id="RHEA:13065"/>
        <dbReference type="ChEBI" id="CHEBI:15377"/>
        <dbReference type="ChEBI" id="CHEBI:15378"/>
        <dbReference type="ChEBI" id="CHEBI:30616"/>
        <dbReference type="ChEBI" id="CHEBI:43474"/>
        <dbReference type="ChEBI" id="CHEBI:456216"/>
        <dbReference type="EC" id="5.6.2.3"/>
    </reaction>
</comment>
<keyword evidence="9" id="KW-0413">Isomerase</keyword>
<evidence type="ECO:0000256" key="9">
    <source>
        <dbReference type="ARBA" id="ARBA00023235"/>
    </source>
</evidence>
<accession>A0A563DE87</accession>
<dbReference type="PANTHER" id="PTHR30153">
    <property type="entry name" value="REPLICATIVE DNA HELICASE DNAB"/>
    <property type="match status" value="1"/>
</dbReference>
<keyword evidence="5" id="KW-0378">Hydrolase</keyword>
<dbReference type="InterPro" id="IPR007694">
    <property type="entry name" value="DNA_helicase_DnaB-like_C"/>
</dbReference>
<keyword evidence="3" id="KW-0235">DNA replication</keyword>
<dbReference type="RefSeq" id="WP_146292512.1">
    <property type="nucleotide sequence ID" value="NZ_SELH01000018.1"/>
</dbReference>
<evidence type="ECO:0000313" key="14">
    <source>
        <dbReference type="Proteomes" id="UP000319499"/>
    </source>
</evidence>
<dbReference type="Pfam" id="PF03796">
    <property type="entry name" value="DnaB_C"/>
    <property type="match status" value="1"/>
</dbReference>
<evidence type="ECO:0000256" key="10">
    <source>
        <dbReference type="ARBA" id="ARBA00044969"/>
    </source>
</evidence>
<evidence type="ECO:0000256" key="8">
    <source>
        <dbReference type="ARBA" id="ARBA00023125"/>
    </source>
</evidence>
<dbReference type="GO" id="GO:0006269">
    <property type="term" value="P:DNA replication, synthesis of primer"/>
    <property type="evidence" value="ECO:0007669"/>
    <property type="project" value="UniProtKB-KW"/>
</dbReference>
<dbReference type="GO" id="GO:0005829">
    <property type="term" value="C:cytosol"/>
    <property type="evidence" value="ECO:0007669"/>
    <property type="project" value="TreeGrafter"/>
</dbReference>
<comment type="similarity">
    <text evidence="1">Belongs to the helicase family. DnaB subfamily.</text>
</comment>
<comment type="caution">
    <text evidence="13">The sequence shown here is derived from an EMBL/GenBank/DDBJ whole genome shotgun (WGS) entry which is preliminary data.</text>
</comment>
<keyword evidence="8" id="KW-0238">DNA-binding</keyword>
<evidence type="ECO:0000256" key="4">
    <source>
        <dbReference type="ARBA" id="ARBA00022741"/>
    </source>
</evidence>
<evidence type="ECO:0000259" key="12">
    <source>
        <dbReference type="PROSITE" id="PS51199"/>
    </source>
</evidence>